<dbReference type="AlphaFoldDB" id="A0A2G8KZ06"/>
<dbReference type="EMBL" id="MRZV01000299">
    <property type="protein sequence ID" value="PIK53140.1"/>
    <property type="molecule type" value="Genomic_DNA"/>
</dbReference>
<protein>
    <submittedName>
        <fullName evidence="5">Putative synaptotagmin-6</fullName>
    </submittedName>
</protein>
<keyword evidence="3" id="KW-1133">Transmembrane helix</keyword>
<proteinExistence type="predicted"/>
<dbReference type="SMART" id="SM00239">
    <property type="entry name" value="C2"/>
    <property type="match status" value="1"/>
</dbReference>
<dbReference type="GO" id="GO:0030276">
    <property type="term" value="F:clathrin binding"/>
    <property type="evidence" value="ECO:0007669"/>
    <property type="project" value="TreeGrafter"/>
</dbReference>
<accession>A0A2G8KZ06</accession>
<dbReference type="FunFam" id="2.60.40.150:FF:000011">
    <property type="entry name" value="Synaptotagmin 6"/>
    <property type="match status" value="1"/>
</dbReference>
<dbReference type="GO" id="GO:0070382">
    <property type="term" value="C:exocytic vesicle"/>
    <property type="evidence" value="ECO:0007669"/>
    <property type="project" value="TreeGrafter"/>
</dbReference>
<evidence type="ECO:0000256" key="1">
    <source>
        <dbReference type="ARBA" id="ARBA00022737"/>
    </source>
</evidence>
<feature type="compositionally biased region" description="Polar residues" evidence="2">
    <location>
        <begin position="81"/>
        <end position="96"/>
    </location>
</feature>
<keyword evidence="3" id="KW-0472">Membrane</keyword>
<evidence type="ECO:0000313" key="6">
    <source>
        <dbReference type="Proteomes" id="UP000230750"/>
    </source>
</evidence>
<dbReference type="Gene3D" id="2.60.40.150">
    <property type="entry name" value="C2 domain"/>
    <property type="match status" value="1"/>
</dbReference>
<dbReference type="PRINTS" id="PR00399">
    <property type="entry name" value="SYNAPTOTAGMN"/>
</dbReference>
<dbReference type="GO" id="GO:0005886">
    <property type="term" value="C:plasma membrane"/>
    <property type="evidence" value="ECO:0007669"/>
    <property type="project" value="TreeGrafter"/>
</dbReference>
<sequence>VRVPLRSISIPICFTGVILLVAFFVVYCTRRIKQQKEGAAEVVTIHRKRYVSNAYDSDSDAESVMNWQGRSNATKDRSEPHSGSSSPTLSTGRTPPQLSPMKILPRQATVPLLQRQKQETFRQQRQLSLQLNLANIEFSVKNLSTAKRSQSSSLGSLNPDLYQDKHVEESTEDSCGRLYFSLFYDHPTETLNVHIYKATDLTAKDFCGTSDPYVKIYLYPDRRKKFQTKVVRKTCNPEFDERFAFQIPYNELSKRTLKFTIYDFDRFSRHDLIGEVTLTNILQDHDLGVETEFIRNVVKGSGAHLKPIDSFISNERDGDKNTTKEKTTFNQLEQFRGILKRIETIVRLKFSLDLYHLKSLSCSSLVWKFYPFSPSDAKYLIFHLLRLL</sequence>
<dbReference type="STRING" id="307972.A0A2G8KZ06"/>
<dbReference type="PROSITE" id="PS50004">
    <property type="entry name" value="C2"/>
    <property type="match status" value="1"/>
</dbReference>
<gene>
    <name evidence="5" type="ORF">BSL78_09964</name>
</gene>
<keyword evidence="6" id="KW-1185">Reference proteome</keyword>
<evidence type="ECO:0000256" key="2">
    <source>
        <dbReference type="SAM" id="MobiDB-lite"/>
    </source>
</evidence>
<dbReference type="PRINTS" id="PR00360">
    <property type="entry name" value="C2DOMAIN"/>
</dbReference>
<evidence type="ECO:0000256" key="3">
    <source>
        <dbReference type="SAM" id="Phobius"/>
    </source>
</evidence>
<reference evidence="5 6" key="1">
    <citation type="journal article" date="2017" name="PLoS Biol.">
        <title>The sea cucumber genome provides insights into morphological evolution and visceral regeneration.</title>
        <authorList>
            <person name="Zhang X."/>
            <person name="Sun L."/>
            <person name="Yuan J."/>
            <person name="Sun Y."/>
            <person name="Gao Y."/>
            <person name="Zhang L."/>
            <person name="Li S."/>
            <person name="Dai H."/>
            <person name="Hamel J.F."/>
            <person name="Liu C."/>
            <person name="Yu Y."/>
            <person name="Liu S."/>
            <person name="Lin W."/>
            <person name="Guo K."/>
            <person name="Jin S."/>
            <person name="Xu P."/>
            <person name="Storey K.B."/>
            <person name="Huan P."/>
            <person name="Zhang T."/>
            <person name="Zhou Y."/>
            <person name="Zhang J."/>
            <person name="Lin C."/>
            <person name="Li X."/>
            <person name="Xing L."/>
            <person name="Huo D."/>
            <person name="Sun M."/>
            <person name="Wang L."/>
            <person name="Mercier A."/>
            <person name="Li F."/>
            <person name="Yang H."/>
            <person name="Xiang J."/>
        </authorList>
    </citation>
    <scope>NUCLEOTIDE SEQUENCE [LARGE SCALE GENOMIC DNA]</scope>
    <source>
        <strain evidence="5">Shaxun</strain>
        <tissue evidence="5">Muscle</tissue>
    </source>
</reference>
<feature type="domain" description="C2" evidence="4">
    <location>
        <begin position="174"/>
        <end position="295"/>
    </location>
</feature>
<dbReference type="PANTHER" id="PTHR10024">
    <property type="entry name" value="SYNAPTOTAGMIN"/>
    <property type="match status" value="1"/>
</dbReference>
<dbReference type="GO" id="GO:0005544">
    <property type="term" value="F:calcium-dependent phospholipid binding"/>
    <property type="evidence" value="ECO:0007669"/>
    <property type="project" value="TreeGrafter"/>
</dbReference>
<comment type="caution">
    <text evidence="5">The sequence shown here is derived from an EMBL/GenBank/DDBJ whole genome shotgun (WGS) entry which is preliminary data.</text>
</comment>
<dbReference type="GO" id="GO:0001786">
    <property type="term" value="F:phosphatidylserine binding"/>
    <property type="evidence" value="ECO:0007669"/>
    <property type="project" value="TreeGrafter"/>
</dbReference>
<dbReference type="GO" id="GO:0005509">
    <property type="term" value="F:calcium ion binding"/>
    <property type="evidence" value="ECO:0007669"/>
    <property type="project" value="TreeGrafter"/>
</dbReference>
<keyword evidence="3" id="KW-0812">Transmembrane</keyword>
<dbReference type="GO" id="GO:0017156">
    <property type="term" value="P:calcium-ion regulated exocytosis"/>
    <property type="evidence" value="ECO:0007669"/>
    <property type="project" value="TreeGrafter"/>
</dbReference>
<dbReference type="GO" id="GO:0000149">
    <property type="term" value="F:SNARE binding"/>
    <property type="evidence" value="ECO:0007669"/>
    <property type="project" value="TreeGrafter"/>
</dbReference>
<dbReference type="SUPFAM" id="SSF49562">
    <property type="entry name" value="C2 domain (Calcium/lipid-binding domain, CaLB)"/>
    <property type="match status" value="1"/>
</dbReference>
<organism evidence="5 6">
    <name type="scientific">Stichopus japonicus</name>
    <name type="common">Sea cucumber</name>
    <dbReference type="NCBI Taxonomy" id="307972"/>
    <lineage>
        <taxon>Eukaryota</taxon>
        <taxon>Metazoa</taxon>
        <taxon>Echinodermata</taxon>
        <taxon>Eleutherozoa</taxon>
        <taxon>Echinozoa</taxon>
        <taxon>Holothuroidea</taxon>
        <taxon>Aspidochirotacea</taxon>
        <taxon>Aspidochirotida</taxon>
        <taxon>Stichopodidae</taxon>
        <taxon>Apostichopus</taxon>
    </lineage>
</organism>
<keyword evidence="1" id="KW-0677">Repeat</keyword>
<dbReference type="OrthoDB" id="67700at2759"/>
<dbReference type="InterPro" id="IPR000008">
    <property type="entry name" value="C2_dom"/>
</dbReference>
<dbReference type="InterPro" id="IPR001565">
    <property type="entry name" value="Synaptotagmin"/>
</dbReference>
<dbReference type="PANTHER" id="PTHR10024:SF374">
    <property type="entry name" value="C2 DOMAIN-CONTAINING PROTEIN"/>
    <property type="match status" value="1"/>
</dbReference>
<feature type="transmembrane region" description="Helical" evidence="3">
    <location>
        <begin position="6"/>
        <end position="27"/>
    </location>
</feature>
<evidence type="ECO:0000259" key="4">
    <source>
        <dbReference type="PROSITE" id="PS50004"/>
    </source>
</evidence>
<dbReference type="Proteomes" id="UP000230750">
    <property type="component" value="Unassembled WGS sequence"/>
</dbReference>
<feature type="region of interest" description="Disordered" evidence="2">
    <location>
        <begin position="70"/>
        <end position="101"/>
    </location>
</feature>
<dbReference type="InterPro" id="IPR035892">
    <property type="entry name" value="C2_domain_sf"/>
</dbReference>
<feature type="non-terminal residue" evidence="5">
    <location>
        <position position="1"/>
    </location>
</feature>
<dbReference type="Pfam" id="PF00168">
    <property type="entry name" value="C2"/>
    <property type="match status" value="1"/>
</dbReference>
<name>A0A2G8KZ06_STIJA</name>
<evidence type="ECO:0000313" key="5">
    <source>
        <dbReference type="EMBL" id="PIK53140.1"/>
    </source>
</evidence>